<dbReference type="GO" id="GO:0030313">
    <property type="term" value="C:cell envelope"/>
    <property type="evidence" value="ECO:0007669"/>
    <property type="project" value="UniProtKB-SubCell"/>
</dbReference>
<proteinExistence type="predicted"/>
<dbReference type="Gene3D" id="1.10.287.470">
    <property type="entry name" value="Helix hairpin bin"/>
    <property type="match status" value="1"/>
</dbReference>
<dbReference type="InterPro" id="IPR050465">
    <property type="entry name" value="UPF0194_transport"/>
</dbReference>
<evidence type="ECO:0000259" key="4">
    <source>
        <dbReference type="Pfam" id="PF25984"/>
    </source>
</evidence>
<dbReference type="PANTHER" id="PTHR32347:SF23">
    <property type="entry name" value="BLL5650 PROTEIN"/>
    <property type="match status" value="1"/>
</dbReference>
<dbReference type="Gene3D" id="2.40.50.100">
    <property type="match status" value="2"/>
</dbReference>
<evidence type="ECO:0000256" key="2">
    <source>
        <dbReference type="ARBA" id="ARBA00023054"/>
    </source>
</evidence>
<dbReference type="SUPFAM" id="SSF111369">
    <property type="entry name" value="HlyD-like secretion proteins"/>
    <property type="match status" value="1"/>
</dbReference>
<accession>A0A7C3Z0Z3</accession>
<evidence type="ECO:0000256" key="1">
    <source>
        <dbReference type="ARBA" id="ARBA00004196"/>
    </source>
</evidence>
<keyword evidence="2 3" id="KW-0175">Coiled coil</keyword>
<sequence length="361" mass="40253">MRNRILFALAILGLLGGLVSAYVCGIRKKPLPPAFTPAQNPYAKGIYATGIVESYQSNGANINIFPEVAGRITQILVKEGDTVRQGTPLLLIDDSVQRAIVEQQKSQAEAARSLLQQLKAQPRLENLRVAKAQVDYAAATLKTARDALEKVKKSYELNPKSVSKDQLDSAEDAYQAAKANLGVAQRQYELTKAGAWIYDIQSQAHQYQALSKTYASGKALLDKYTIRAPVDGIVLAINTAAGSFTSTQGTYNTYTQGYDPLMVMGPLQEYLEVRCFIDEILVPRMPPPDRMNAQMQVRGTTLRIPLEFERIQPYVTPKIELSNQRTERVDVRVLPVLFRFRPPRDMKIYPGQLVDVYVETK</sequence>
<comment type="subcellular location">
    <subcellularLocation>
        <location evidence="1">Cell envelope</location>
    </subcellularLocation>
</comment>
<dbReference type="PANTHER" id="PTHR32347">
    <property type="entry name" value="EFFLUX SYSTEM COMPONENT YKNX-RELATED"/>
    <property type="match status" value="1"/>
</dbReference>
<comment type="caution">
    <text evidence="5">The sequence shown here is derived from an EMBL/GenBank/DDBJ whole genome shotgun (WGS) entry which is preliminary data.</text>
</comment>
<dbReference type="AlphaFoldDB" id="A0A7C3Z0Z3"/>
<evidence type="ECO:0000256" key="3">
    <source>
        <dbReference type="SAM" id="Coils"/>
    </source>
</evidence>
<protein>
    <submittedName>
        <fullName evidence="5">Biotin/lipoyl-binding protein</fullName>
    </submittedName>
</protein>
<feature type="coiled-coil region" evidence="3">
    <location>
        <begin position="101"/>
        <end position="187"/>
    </location>
</feature>
<dbReference type="EMBL" id="DTMF01000164">
    <property type="protein sequence ID" value="HGF34026.1"/>
    <property type="molecule type" value="Genomic_DNA"/>
</dbReference>
<dbReference type="Pfam" id="PF25984">
    <property type="entry name" value="BSH_YknX"/>
    <property type="match status" value="1"/>
</dbReference>
<reference evidence="5" key="1">
    <citation type="journal article" date="2020" name="mSystems">
        <title>Genome- and Community-Level Interaction Insights into Carbon Utilization and Element Cycling Functions of Hydrothermarchaeota in Hydrothermal Sediment.</title>
        <authorList>
            <person name="Zhou Z."/>
            <person name="Liu Y."/>
            <person name="Xu W."/>
            <person name="Pan J."/>
            <person name="Luo Z.H."/>
            <person name="Li M."/>
        </authorList>
    </citation>
    <scope>NUCLEOTIDE SEQUENCE [LARGE SCALE GENOMIC DNA]</scope>
    <source>
        <strain evidence="5">SpSt-897</strain>
    </source>
</reference>
<organism evidence="5">
    <name type="scientific">Desulfobacca acetoxidans</name>
    <dbReference type="NCBI Taxonomy" id="60893"/>
    <lineage>
        <taxon>Bacteria</taxon>
        <taxon>Pseudomonadati</taxon>
        <taxon>Thermodesulfobacteriota</taxon>
        <taxon>Desulfobaccia</taxon>
        <taxon>Desulfobaccales</taxon>
        <taxon>Desulfobaccaceae</taxon>
        <taxon>Desulfobacca</taxon>
    </lineage>
</organism>
<feature type="domain" description="YknX-like barrel-sandwich hybrid" evidence="4">
    <location>
        <begin position="65"/>
        <end position="246"/>
    </location>
</feature>
<dbReference type="InterPro" id="IPR058639">
    <property type="entry name" value="BSH_YknX-like"/>
</dbReference>
<gene>
    <name evidence="5" type="ORF">ENW96_06505</name>
</gene>
<evidence type="ECO:0000313" key="5">
    <source>
        <dbReference type="EMBL" id="HGF34026.1"/>
    </source>
</evidence>
<dbReference type="PRINTS" id="PR01490">
    <property type="entry name" value="RTXTOXIND"/>
</dbReference>
<name>A0A7C3Z0Z3_9BACT</name>